<dbReference type="CDD" id="cd18186">
    <property type="entry name" value="BTB_POZ_ZBTB_KLHL-like"/>
    <property type="match status" value="1"/>
</dbReference>
<feature type="region of interest" description="Disordered" evidence="1">
    <location>
        <begin position="1"/>
        <end position="35"/>
    </location>
</feature>
<dbReference type="InterPro" id="IPR000210">
    <property type="entry name" value="BTB/POZ_dom"/>
</dbReference>
<organism evidence="3 4">
    <name type="scientific">Scytalidium lignicola</name>
    <name type="common">Hyphomycete</name>
    <dbReference type="NCBI Taxonomy" id="5539"/>
    <lineage>
        <taxon>Eukaryota</taxon>
        <taxon>Fungi</taxon>
        <taxon>Dikarya</taxon>
        <taxon>Ascomycota</taxon>
        <taxon>Pezizomycotina</taxon>
        <taxon>Leotiomycetes</taxon>
        <taxon>Leotiomycetes incertae sedis</taxon>
        <taxon>Scytalidium</taxon>
    </lineage>
</organism>
<dbReference type="Proteomes" id="UP000258309">
    <property type="component" value="Unassembled WGS sequence"/>
</dbReference>
<feature type="domain" description="BTB" evidence="2">
    <location>
        <begin position="67"/>
        <end position="165"/>
    </location>
</feature>
<dbReference type="SUPFAM" id="SSF54695">
    <property type="entry name" value="POZ domain"/>
    <property type="match status" value="1"/>
</dbReference>
<evidence type="ECO:0000313" key="4">
    <source>
        <dbReference type="Proteomes" id="UP000258309"/>
    </source>
</evidence>
<reference evidence="3 4" key="1">
    <citation type="submission" date="2018-05" db="EMBL/GenBank/DDBJ databases">
        <title>Draft genome sequence of Scytalidium lignicola DSM 105466, a ubiquitous saprotrophic fungus.</title>
        <authorList>
            <person name="Buettner E."/>
            <person name="Gebauer A.M."/>
            <person name="Hofrichter M."/>
            <person name="Liers C."/>
            <person name="Kellner H."/>
        </authorList>
    </citation>
    <scope>NUCLEOTIDE SEQUENCE [LARGE SCALE GENOMIC DNA]</scope>
    <source>
        <strain evidence="3 4">DSM 105466</strain>
    </source>
</reference>
<name>A0A3E2HNL9_SCYLI</name>
<dbReference type="PROSITE" id="PS50097">
    <property type="entry name" value="BTB"/>
    <property type="match status" value="1"/>
</dbReference>
<evidence type="ECO:0000256" key="1">
    <source>
        <dbReference type="SAM" id="MobiDB-lite"/>
    </source>
</evidence>
<proteinExistence type="predicted"/>
<gene>
    <name evidence="3" type="ORF">B7463_g1429</name>
</gene>
<dbReference type="InterPro" id="IPR011333">
    <property type="entry name" value="SKP1/BTB/POZ_sf"/>
</dbReference>
<accession>A0A3E2HNL9</accession>
<feature type="non-terminal residue" evidence="3">
    <location>
        <position position="285"/>
    </location>
</feature>
<dbReference type="Gene3D" id="3.30.710.10">
    <property type="entry name" value="Potassium Channel Kv1.1, Chain A"/>
    <property type="match status" value="1"/>
</dbReference>
<dbReference type="AlphaFoldDB" id="A0A3E2HNL9"/>
<evidence type="ECO:0000259" key="2">
    <source>
        <dbReference type="PROSITE" id="PS50097"/>
    </source>
</evidence>
<feature type="compositionally biased region" description="Low complexity" evidence="1">
    <location>
        <begin position="23"/>
        <end position="35"/>
    </location>
</feature>
<comment type="caution">
    <text evidence="3">The sequence shown here is derived from an EMBL/GenBank/DDBJ whole genome shotgun (WGS) entry which is preliminary data.</text>
</comment>
<sequence length="285" mass="32528">MPTYLLNEDRGGDNFSMPDEPVTASDRSFSSRTTSSRAVSLQNSSELVLMGRLVDDLSLTPFANHRTTVNIRVKHDSGHAVFEVHRDLLFRHSPYLRNIFLAKRSFSKVSKRTRNIIQVKLPDLPNQVSNNIVHTIDLPQEVHVSPELFSAYLTWLYHGRTIIPQMLFSAETFIQLWVFAGKLGTAGLQNDCIEGIELWRARTRGAVQTHWLGWIYEHTSGDCGLRRLLIDQCVWELPAAWFRMNNEQFPDEALVDLTARLLEVVNSGLGQHQLWLDCPFLMAKG</sequence>
<dbReference type="EMBL" id="NCSJ02000014">
    <property type="protein sequence ID" value="RFU34976.1"/>
    <property type="molecule type" value="Genomic_DNA"/>
</dbReference>
<evidence type="ECO:0000313" key="3">
    <source>
        <dbReference type="EMBL" id="RFU34976.1"/>
    </source>
</evidence>
<keyword evidence="4" id="KW-1185">Reference proteome</keyword>
<feature type="non-terminal residue" evidence="3">
    <location>
        <position position="1"/>
    </location>
</feature>
<protein>
    <recommendedName>
        <fullName evidence="2">BTB domain-containing protein</fullName>
    </recommendedName>
</protein>
<dbReference type="OrthoDB" id="3496234at2759"/>